<comment type="caution">
    <text evidence="2">The sequence shown here is derived from an EMBL/GenBank/DDBJ whole genome shotgun (WGS) entry which is preliminary data.</text>
</comment>
<feature type="transmembrane region" description="Helical" evidence="1">
    <location>
        <begin position="20"/>
        <end position="38"/>
    </location>
</feature>
<evidence type="ECO:0000256" key="1">
    <source>
        <dbReference type="SAM" id="Phobius"/>
    </source>
</evidence>
<proteinExistence type="predicted"/>
<evidence type="ECO:0000313" key="2">
    <source>
        <dbReference type="EMBL" id="CAG7825622.1"/>
    </source>
</evidence>
<feature type="transmembrane region" description="Helical" evidence="1">
    <location>
        <begin position="87"/>
        <end position="111"/>
    </location>
</feature>
<keyword evidence="1" id="KW-0472">Membrane</keyword>
<organism evidence="2 3">
    <name type="scientific">Allacma fusca</name>
    <dbReference type="NCBI Taxonomy" id="39272"/>
    <lineage>
        <taxon>Eukaryota</taxon>
        <taxon>Metazoa</taxon>
        <taxon>Ecdysozoa</taxon>
        <taxon>Arthropoda</taxon>
        <taxon>Hexapoda</taxon>
        <taxon>Collembola</taxon>
        <taxon>Symphypleona</taxon>
        <taxon>Sminthuridae</taxon>
        <taxon>Allacma</taxon>
    </lineage>
</organism>
<keyword evidence="1" id="KW-1133">Transmembrane helix</keyword>
<name>A0A8J2L4W5_9HEXA</name>
<feature type="transmembrane region" description="Helical" evidence="1">
    <location>
        <begin position="58"/>
        <end position="75"/>
    </location>
</feature>
<evidence type="ECO:0000313" key="3">
    <source>
        <dbReference type="Proteomes" id="UP000708208"/>
    </source>
</evidence>
<dbReference type="AlphaFoldDB" id="A0A8J2L4W5"/>
<dbReference type="EMBL" id="CAJVCH010536995">
    <property type="protein sequence ID" value="CAG7825622.1"/>
    <property type="molecule type" value="Genomic_DNA"/>
</dbReference>
<sequence>MLYKLTELIKLPPANPLITVFAFVINFTSSIGISTFKLRWNERHYQYEVVGCSRLKKILIFLIQLTFCWKMFLDIKDAISATRASGANILAFSALANNIILYSLSICQFYYNWVNRTAVVRFVHELQHSYCLRRMGTSDRSVILSI</sequence>
<dbReference type="Proteomes" id="UP000708208">
    <property type="component" value="Unassembled WGS sequence"/>
</dbReference>
<keyword evidence="1" id="KW-0812">Transmembrane</keyword>
<accession>A0A8J2L4W5</accession>
<protein>
    <submittedName>
        <fullName evidence="2">Uncharacterized protein</fullName>
    </submittedName>
</protein>
<reference evidence="2" key="1">
    <citation type="submission" date="2021-06" db="EMBL/GenBank/DDBJ databases">
        <authorList>
            <person name="Hodson N. C."/>
            <person name="Mongue J. A."/>
            <person name="Jaron S. K."/>
        </authorList>
    </citation>
    <scope>NUCLEOTIDE SEQUENCE</scope>
</reference>
<keyword evidence="3" id="KW-1185">Reference proteome</keyword>
<gene>
    <name evidence="2" type="ORF">AFUS01_LOCUS35723</name>
</gene>